<feature type="region of interest" description="Disordered" evidence="1">
    <location>
        <begin position="307"/>
        <end position="338"/>
    </location>
</feature>
<feature type="compositionally biased region" description="Low complexity" evidence="1">
    <location>
        <begin position="376"/>
        <end position="390"/>
    </location>
</feature>
<sequence>MGEGTERPVGERRRRREAERAAEVSSTPQPLTRRELRRRQAEEAARLEAIATGELPAEELAERMRERGVSTTAGSAPSAASAPSARPAGTAARPAVPSTGVSAGPASSAGSAATSAAPAAPTTPVSPPARPASPPAGSTQGSSPSTAVTAGSAPSGPRLPSRRSLRELAEEADASTTRSEQPQERTATGRRPVVRTPSTAVGMRALDSTGRLTGIQPVVRPDTPPGGQELPPPLTDWSQSFTIELDVPARTARDAMAIEPAPRTPAEEQTPHVEDERPAAAETADHVDEDDVEYPLRPKWVAIDHISASSADEDAPSEPLRRTRRERPDEPAPAPRRDNPAVTVVKIAVLALVALVIGVLIWLLATEAFAEGTTPAQAATTTTITTPTTPHLKETRAR</sequence>
<accession>A0ABX5VP13</accession>
<feature type="compositionally biased region" description="Basic and acidic residues" evidence="1">
    <location>
        <begin position="326"/>
        <end position="338"/>
    </location>
</feature>
<feature type="transmembrane region" description="Helical" evidence="2">
    <location>
        <begin position="344"/>
        <end position="365"/>
    </location>
</feature>
<gene>
    <name evidence="3" type="ORF">FE251_10485</name>
</gene>
<evidence type="ECO:0000256" key="1">
    <source>
        <dbReference type="SAM" id="MobiDB-lite"/>
    </source>
</evidence>
<feature type="compositionally biased region" description="Basic and acidic residues" evidence="1">
    <location>
        <begin position="32"/>
        <end position="46"/>
    </location>
</feature>
<name>A0ABX5VP13_9MICO</name>
<protein>
    <submittedName>
        <fullName evidence="3">Uncharacterized protein</fullName>
    </submittedName>
</protein>
<feature type="compositionally biased region" description="Basic and acidic residues" evidence="1">
    <location>
        <begin position="265"/>
        <end position="286"/>
    </location>
</feature>
<dbReference type="Proteomes" id="UP000313948">
    <property type="component" value="Chromosome"/>
</dbReference>
<feature type="region of interest" description="Disordered" evidence="1">
    <location>
        <begin position="261"/>
        <end position="293"/>
    </location>
</feature>
<feature type="region of interest" description="Disordered" evidence="1">
    <location>
        <begin position="376"/>
        <end position="398"/>
    </location>
</feature>
<organism evidence="3 4">
    <name type="scientific">Georgenia wutianyii</name>
    <dbReference type="NCBI Taxonomy" id="2585135"/>
    <lineage>
        <taxon>Bacteria</taxon>
        <taxon>Bacillati</taxon>
        <taxon>Actinomycetota</taxon>
        <taxon>Actinomycetes</taxon>
        <taxon>Micrococcales</taxon>
        <taxon>Bogoriellaceae</taxon>
        <taxon>Georgenia</taxon>
    </lineage>
</organism>
<keyword evidence="4" id="KW-1185">Reference proteome</keyword>
<feature type="compositionally biased region" description="Polar residues" evidence="1">
    <location>
        <begin position="140"/>
        <end position="149"/>
    </location>
</feature>
<keyword evidence="2" id="KW-1133">Transmembrane helix</keyword>
<evidence type="ECO:0000256" key="2">
    <source>
        <dbReference type="SAM" id="Phobius"/>
    </source>
</evidence>
<feature type="compositionally biased region" description="Low complexity" evidence="1">
    <location>
        <begin position="150"/>
        <end position="159"/>
    </location>
</feature>
<keyword evidence="2" id="KW-0812">Transmembrane</keyword>
<feature type="compositionally biased region" description="Pro residues" evidence="1">
    <location>
        <begin position="124"/>
        <end position="134"/>
    </location>
</feature>
<evidence type="ECO:0000313" key="4">
    <source>
        <dbReference type="Proteomes" id="UP000313948"/>
    </source>
</evidence>
<dbReference type="RefSeq" id="WP_139948734.1">
    <property type="nucleotide sequence ID" value="NZ_CP040899.1"/>
</dbReference>
<dbReference type="EMBL" id="CP040899">
    <property type="protein sequence ID" value="QDB79753.1"/>
    <property type="molecule type" value="Genomic_DNA"/>
</dbReference>
<proteinExistence type="predicted"/>
<evidence type="ECO:0000313" key="3">
    <source>
        <dbReference type="EMBL" id="QDB79753.1"/>
    </source>
</evidence>
<feature type="compositionally biased region" description="Low complexity" evidence="1">
    <location>
        <begin position="69"/>
        <end position="123"/>
    </location>
</feature>
<keyword evidence="2" id="KW-0472">Membrane</keyword>
<reference evidence="3 4" key="1">
    <citation type="submission" date="2019-05" db="EMBL/GenBank/DDBJ databases">
        <title>Georgenia *** sp. nov., and Georgenia *** sp. nov., isolated from the intestinal contents of plateau pika (Ochotona curzoniae) in the Qinghai-Tibet plateau of China.</title>
        <authorList>
            <person name="Tian Z."/>
        </authorList>
    </citation>
    <scope>NUCLEOTIDE SEQUENCE [LARGE SCALE GENOMIC DNA]</scope>
    <source>
        <strain evidence="3 4">Z294</strain>
    </source>
</reference>
<feature type="region of interest" description="Disordered" evidence="1">
    <location>
        <begin position="1"/>
        <end position="238"/>
    </location>
</feature>
<feature type="compositionally biased region" description="Basic and acidic residues" evidence="1">
    <location>
        <begin position="1"/>
        <end position="22"/>
    </location>
</feature>
<feature type="compositionally biased region" description="Polar residues" evidence="1">
    <location>
        <begin position="174"/>
        <end position="186"/>
    </location>
</feature>